<reference evidence="1 2" key="1">
    <citation type="journal article" date="2014" name="Int. J. Syst. Evol. Microbiol.">
        <title>Complete genome sequence of Corynebacterium casei LMG S-19264T (=DSM 44701T), isolated from a smear-ripened cheese.</title>
        <authorList>
            <consortium name="US DOE Joint Genome Institute (JGI-PGF)"/>
            <person name="Walter F."/>
            <person name="Albersmeier A."/>
            <person name="Kalinowski J."/>
            <person name="Ruckert C."/>
        </authorList>
    </citation>
    <scope>NUCLEOTIDE SEQUENCE [LARGE SCALE GENOMIC DNA]</scope>
    <source>
        <strain evidence="1 2">CECT 8670</strain>
    </source>
</reference>
<sequence>MSAIFKDKIVPKLELSSLEASEVKAILQVLELMNITDIDVYQNTKNNYNTEDVKADFTEKVAQLIYFHPAVFANEKEGLALIASWIPLLEKGFYPDEKSTNKLLEFLYFSLSYLQTDAVSEDLKTQIFKVLKMLVQSESKASLCVARFLVHRIFDIRDVLSSDFLIQYCIRYQILSETYYVVNADKTITTFPFKIDNAFVEHFFDNNWYKFISEFHRILPVGRVYVKGVYDLILPWFSTELAAFYYNDLQLINEAHKAIKERIIYLEVNSLELLNLKTTEGFHPLIAALGPRMLWDSGDVLLFNNRDKNIPQEQLDVCYLRFVDWLNADGGSNFYTEAFKDYGKLILTENRVEALPLQFIPFWFDRCHPKTGVKNQTETFNTIFSDLLIKDRKGQFPVMRYDHKDFQMTGSFLIQNVYQNKDNLKGFLQDFIKEGIKIPLNQFLILTFYDAREELLTLYNAEQQEVLQLYLLEIAYSTRDVSDEISKENLPFIVETLANLCVEPGDFTRVNEIWALKNIDACVTDLCNNFAKGHYVNEERPLNLNIIQAWFNYLGDFYYSSRQEAVWISDVLDTQGIRTANYFNAREDDVSYFLDRAINRIITFHRKCKLKEKDNGMLGYISMQIDTYLTDFLKTLNKEKLNTNTVKYLTDYSRSVIACFTYQEELLAAIDGFYHFHFKGEPQSEIESIAAELQTINVEMEVKEINQKYVDAVLYNLENYKENGNCDTKLLEPLDEKIEEFKVWLANDKTGIEAKFIQALYMTLLDTNLAPKTEQETYGILCRSLFVHLVKGTKMAPSYGMGLKAMAKSGAYSEDLTKALLELVDHLKA</sequence>
<evidence type="ECO:0000313" key="2">
    <source>
        <dbReference type="Proteomes" id="UP001228636"/>
    </source>
</evidence>
<comment type="caution">
    <text evidence="1">The sequence shown here is derived from an EMBL/GenBank/DDBJ whole genome shotgun (WGS) entry which is preliminary data.</text>
</comment>
<dbReference type="EMBL" id="JAUFQH010000006">
    <property type="protein sequence ID" value="MDN3619599.1"/>
    <property type="molecule type" value="Genomic_DNA"/>
</dbReference>
<organism evidence="1 2">
    <name type="scientific">Polaribacter sejongensis</name>
    <dbReference type="NCBI Taxonomy" id="985043"/>
    <lineage>
        <taxon>Bacteria</taxon>
        <taxon>Pseudomonadati</taxon>
        <taxon>Bacteroidota</taxon>
        <taxon>Flavobacteriia</taxon>
        <taxon>Flavobacteriales</taxon>
        <taxon>Flavobacteriaceae</taxon>
    </lineage>
</organism>
<dbReference type="Proteomes" id="UP001228636">
    <property type="component" value="Unassembled WGS sequence"/>
</dbReference>
<gene>
    <name evidence="1" type="ORF">QWY81_09055</name>
</gene>
<name>A0AAJ1VGS2_9FLAO</name>
<accession>A0AAJ1VGS2</accession>
<dbReference type="RefSeq" id="WP_261973100.1">
    <property type="nucleotide sequence ID" value="NZ_CP103460.1"/>
</dbReference>
<dbReference type="AlphaFoldDB" id="A0AAJ1VGS2"/>
<evidence type="ECO:0000313" key="1">
    <source>
        <dbReference type="EMBL" id="MDN3619599.1"/>
    </source>
</evidence>
<protein>
    <submittedName>
        <fullName evidence="1">Uncharacterized protein</fullName>
    </submittedName>
</protein>
<proteinExistence type="predicted"/>